<evidence type="ECO:0000256" key="3">
    <source>
        <dbReference type="ARBA" id="ARBA00022776"/>
    </source>
</evidence>
<dbReference type="InterPro" id="IPR057975">
    <property type="entry name" value="TPR_ANAPC2"/>
</dbReference>
<name>A0AAX4PKP4_9CHLO</name>
<dbReference type="Gene3D" id="3.30.230.130">
    <property type="entry name" value="Cullin, Chain C, Domain 2"/>
    <property type="match status" value="1"/>
</dbReference>
<reference evidence="9 10" key="1">
    <citation type="submission" date="2024-03" db="EMBL/GenBank/DDBJ databases">
        <title>Complete genome sequence of the green alga Chloropicon roscoffensis RCC1871.</title>
        <authorList>
            <person name="Lemieux C."/>
            <person name="Pombert J.-F."/>
            <person name="Otis C."/>
            <person name="Turmel M."/>
        </authorList>
    </citation>
    <scope>NUCLEOTIDE SEQUENCE [LARGE SCALE GENOMIC DNA]</scope>
    <source>
        <strain evidence="9 10">RCC1871</strain>
    </source>
</reference>
<dbReference type="AlphaFoldDB" id="A0AAX4PKP4"/>
<keyword evidence="10" id="KW-1185">Reference proteome</keyword>
<proteinExistence type="inferred from homology"/>
<sequence>MEVDSSREGSLFSVEYGHGSQNQEVETAHSHGRGPAGPAVVSRCLEETYRALADFERGLRDQVCDDGEGGIWGSPWAAAESDAEGLVSALRRVEGVRSNLTARLKSSASAGLLRSSLSPNMLEFWLKKIEREARSVVFSVVVVSAPKSLKESVSCFYREAFSSYIEATEATACGDEVDDDEEDEMGTAPRRSIEEVMGSEWCRRLSFVGQTLHKLGLSSRSEKAYADAIFEHLEAWIQDRAAGEYTGGCLRAAQRHTEGVVMAFLRPLLESTSGDKGSEAQRSALAAQWKSRLDYFIYEILGRLRTEEMFDIVVDFPDSVPALRDLKTCLEHTNQTDAFIAHFSSQLRRRLLHLGAATPVILAQYVSSIKALNLLDPTGILAEVICPLVKDYVKRRPDTTRCVVNMVVYDENLLSAKPGGEEEGEDGGEVAAPFSEASTEEMEDEEVVQRELRWEPVPIQAAQLFDAASGVNVFKRASRDIVAALIDVLGNKDYFIKEYKMILAERLLSKVDDDIDDETRILELLKLRFGANSLRDCEVMLKDMADSKRIVANIRNLARPRGGLGAAGLDRDFSAVILSELFWPPLFEGACTTPEAVDSALQAFGSQYKALKAPRTLHWKPHLGVVDLELCFGDDEEAKEFTVSVAQAMVISQFEQRLTWRANDLAAAAGIAADQIAEKAAIWVNSGILRKRTDKVTREVTYELVEDPAEQQERPNACTRPDLAVMSQEQLMEANMKVYESYVMGMVTNLESLPLQKIHNMLKMFVLEPVYDKTIEELEAFLAKLVNDGKLTFDGNVYRKKKN</sequence>
<evidence type="ECO:0000256" key="5">
    <source>
        <dbReference type="ARBA" id="ARBA00023306"/>
    </source>
</evidence>
<dbReference type="PANTHER" id="PTHR45957">
    <property type="entry name" value="ANAPHASE-PROMOTING COMPLEX SUBUNIT 2"/>
    <property type="match status" value="1"/>
</dbReference>
<dbReference type="SMART" id="SM01013">
    <property type="entry name" value="APC2"/>
    <property type="match status" value="1"/>
</dbReference>
<keyword evidence="3" id="KW-0498">Mitosis</keyword>
<dbReference type="GO" id="GO:0007091">
    <property type="term" value="P:metaphase/anaphase transition of mitotic cell cycle"/>
    <property type="evidence" value="ECO:0007669"/>
    <property type="project" value="TreeGrafter"/>
</dbReference>
<dbReference type="Pfam" id="PF00888">
    <property type="entry name" value="Cullin"/>
    <property type="match status" value="1"/>
</dbReference>
<dbReference type="SMART" id="SM00182">
    <property type="entry name" value="CULLIN"/>
    <property type="match status" value="1"/>
</dbReference>
<dbReference type="InterPro" id="IPR001373">
    <property type="entry name" value="Cullin_N"/>
</dbReference>
<feature type="domain" description="Cullin family profile" evidence="8">
    <location>
        <begin position="482"/>
        <end position="684"/>
    </location>
</feature>
<dbReference type="GO" id="GO:0070979">
    <property type="term" value="P:protein K11-linked ubiquitination"/>
    <property type="evidence" value="ECO:0007669"/>
    <property type="project" value="TreeGrafter"/>
</dbReference>
<dbReference type="SUPFAM" id="SSF75632">
    <property type="entry name" value="Cullin homology domain"/>
    <property type="match status" value="1"/>
</dbReference>
<dbReference type="SUPFAM" id="SSF46785">
    <property type="entry name" value="Winged helix' DNA-binding domain"/>
    <property type="match status" value="1"/>
</dbReference>
<comment type="similarity">
    <text evidence="6 7">Belongs to the cullin family.</text>
</comment>
<organism evidence="9 10">
    <name type="scientific">Chloropicon roscoffensis</name>
    <dbReference type="NCBI Taxonomy" id="1461544"/>
    <lineage>
        <taxon>Eukaryota</taxon>
        <taxon>Viridiplantae</taxon>
        <taxon>Chlorophyta</taxon>
        <taxon>Chloropicophyceae</taxon>
        <taxon>Chloropicales</taxon>
        <taxon>Chloropicaceae</taxon>
        <taxon>Chloropicon</taxon>
    </lineage>
</organism>
<protein>
    <recommendedName>
        <fullName evidence="1">Anaphase-promoting complex subunit 2</fullName>
    </recommendedName>
</protein>
<dbReference type="GO" id="GO:0051301">
    <property type="term" value="P:cell division"/>
    <property type="evidence" value="ECO:0007669"/>
    <property type="project" value="UniProtKB-KW"/>
</dbReference>
<evidence type="ECO:0000256" key="7">
    <source>
        <dbReference type="RuleBase" id="RU003829"/>
    </source>
</evidence>
<dbReference type="InterPro" id="IPR036390">
    <property type="entry name" value="WH_DNA-bd_sf"/>
</dbReference>
<keyword evidence="4" id="KW-0833">Ubl conjugation pathway</keyword>
<dbReference type="InterPro" id="IPR059120">
    <property type="entry name" value="Cullin-like_AB"/>
</dbReference>
<dbReference type="PANTHER" id="PTHR45957:SF1">
    <property type="entry name" value="ANAPHASE-PROMOTING COMPLEX SUBUNIT 2"/>
    <property type="match status" value="1"/>
</dbReference>
<evidence type="ECO:0000256" key="2">
    <source>
        <dbReference type="ARBA" id="ARBA00022618"/>
    </source>
</evidence>
<dbReference type="PROSITE" id="PS50069">
    <property type="entry name" value="CULLIN_2"/>
    <property type="match status" value="1"/>
</dbReference>
<evidence type="ECO:0000256" key="6">
    <source>
        <dbReference type="PROSITE-ProRule" id="PRU00330"/>
    </source>
</evidence>
<accession>A0AAX4PKP4</accession>
<gene>
    <name evidence="9" type="ORF">HKI87_14g77490</name>
</gene>
<evidence type="ECO:0000256" key="4">
    <source>
        <dbReference type="ARBA" id="ARBA00022786"/>
    </source>
</evidence>
<evidence type="ECO:0000313" key="9">
    <source>
        <dbReference type="EMBL" id="WZN66184.1"/>
    </source>
</evidence>
<dbReference type="InterPro" id="IPR044554">
    <property type="entry name" value="ANAPC2"/>
</dbReference>
<evidence type="ECO:0000313" key="10">
    <source>
        <dbReference type="Proteomes" id="UP001472866"/>
    </source>
</evidence>
<dbReference type="InterPro" id="IPR036388">
    <property type="entry name" value="WH-like_DNA-bd_sf"/>
</dbReference>
<dbReference type="EMBL" id="CP151514">
    <property type="protein sequence ID" value="WZN66184.1"/>
    <property type="molecule type" value="Genomic_DNA"/>
</dbReference>
<dbReference type="Gene3D" id="1.10.10.10">
    <property type="entry name" value="Winged helix-like DNA-binding domain superfamily/Winged helix DNA-binding domain"/>
    <property type="match status" value="1"/>
</dbReference>
<dbReference type="Pfam" id="PF25773">
    <property type="entry name" value="TPR_ANAPC2"/>
    <property type="match status" value="1"/>
</dbReference>
<dbReference type="Pfam" id="PF08672">
    <property type="entry name" value="ANAPC2"/>
    <property type="match status" value="1"/>
</dbReference>
<dbReference type="InterPro" id="IPR014786">
    <property type="entry name" value="ANAPC2_C"/>
</dbReference>
<dbReference type="GO" id="GO:0006511">
    <property type="term" value="P:ubiquitin-dependent protein catabolic process"/>
    <property type="evidence" value="ECO:0007669"/>
    <property type="project" value="InterPro"/>
</dbReference>
<keyword evidence="5" id="KW-0131">Cell cycle</keyword>
<dbReference type="Gene3D" id="1.20.1310.10">
    <property type="entry name" value="Cullin Repeats"/>
    <property type="match status" value="1"/>
</dbReference>
<dbReference type="InterPro" id="IPR036317">
    <property type="entry name" value="Cullin_homology_sf"/>
</dbReference>
<evidence type="ECO:0000256" key="1">
    <source>
        <dbReference type="ARBA" id="ARBA00016068"/>
    </source>
</evidence>
<dbReference type="InterPro" id="IPR016158">
    <property type="entry name" value="Cullin_homology"/>
</dbReference>
<dbReference type="Pfam" id="PF26557">
    <property type="entry name" value="Cullin_AB"/>
    <property type="match status" value="1"/>
</dbReference>
<keyword evidence="2" id="KW-0132">Cell division</keyword>
<dbReference type="Proteomes" id="UP001472866">
    <property type="component" value="Chromosome 14"/>
</dbReference>
<dbReference type="GO" id="GO:0031625">
    <property type="term" value="F:ubiquitin protein ligase binding"/>
    <property type="evidence" value="ECO:0007669"/>
    <property type="project" value="InterPro"/>
</dbReference>
<dbReference type="GO" id="GO:0005680">
    <property type="term" value="C:anaphase-promoting complex"/>
    <property type="evidence" value="ECO:0007669"/>
    <property type="project" value="TreeGrafter"/>
</dbReference>
<evidence type="ECO:0000259" key="8">
    <source>
        <dbReference type="PROSITE" id="PS50069"/>
    </source>
</evidence>